<comment type="caution">
    <text evidence="2">The sequence shown here is derived from an EMBL/GenBank/DDBJ whole genome shotgun (WGS) entry which is preliminary data.</text>
</comment>
<feature type="transmembrane region" description="Helical" evidence="1">
    <location>
        <begin position="23"/>
        <end position="41"/>
    </location>
</feature>
<gene>
    <name evidence="2" type="ORF">AFZ32_04240</name>
</gene>
<accession>A0ABX4IH31</accession>
<sequence length="267" mass="30609">MRLFLAGLCLLYTATSIYMMPGIIWLICFLLLAMITFIFLVKTPLPKHSSWLVGLMIAGLVIAVIFESPLSGWALLFLFLFALFQLGNLGQRNEQLQKKVAHLERFVHLLQAERHKNYHSHTLFQLTKNERPDVSAWLVSIEEEMRLAQITFRTDFQAPLSDLPFKNNALLPVMSAILANAKQAAALEKNSWVTWRLKQQSGLFLFEISNATSEPSQKIMDNLFLRPKLESGTALIKREVSRVHGTIDYRFDHHTFKLIIKLPAMKD</sequence>
<feature type="transmembrane region" description="Helical" evidence="1">
    <location>
        <begin position="48"/>
        <end position="66"/>
    </location>
</feature>
<keyword evidence="1" id="KW-0812">Transmembrane</keyword>
<keyword evidence="3" id="KW-1185">Reference proteome</keyword>
<dbReference type="Proteomes" id="UP000219632">
    <property type="component" value="Unassembled WGS sequence"/>
</dbReference>
<feature type="transmembrane region" description="Helical" evidence="1">
    <location>
        <begin position="72"/>
        <end position="89"/>
    </location>
</feature>
<keyword evidence="1" id="KW-1133">Transmembrane helix</keyword>
<evidence type="ECO:0000313" key="2">
    <source>
        <dbReference type="EMBL" id="PDK41950.1"/>
    </source>
</evidence>
<dbReference type="InterPro" id="IPR036890">
    <property type="entry name" value="HATPase_C_sf"/>
</dbReference>
<name>A0ABX4IH31_LISWE</name>
<dbReference type="Gene3D" id="3.30.565.10">
    <property type="entry name" value="Histidine kinase-like ATPase, C-terminal domain"/>
    <property type="match status" value="1"/>
</dbReference>
<evidence type="ECO:0000313" key="3">
    <source>
        <dbReference type="Proteomes" id="UP000219632"/>
    </source>
</evidence>
<proteinExistence type="predicted"/>
<evidence type="ECO:0000256" key="1">
    <source>
        <dbReference type="SAM" id="Phobius"/>
    </source>
</evidence>
<reference evidence="2 3" key="1">
    <citation type="submission" date="2017-09" db="EMBL/GenBank/DDBJ databases">
        <title>Draft Genomes of 144 Listeria Monocytogenes isolates from foods.</title>
        <authorList>
            <person name="Wu C.H."/>
            <person name="Ng J."/>
            <person name="Kiang D."/>
            <person name="Chen C.-Y."/>
            <person name="Frink S."/>
            <person name="Lafrades M."/>
            <person name="Morales C."/>
            <person name="Park P."/>
            <person name="Zwick M."/>
        </authorList>
    </citation>
    <scope>NUCLEOTIDE SEQUENCE [LARGE SCALE GENOMIC DNA]</scope>
    <source>
        <strain evidence="2 3">CDPHFDLB-F14M01633.75-2</strain>
    </source>
</reference>
<evidence type="ECO:0008006" key="4">
    <source>
        <dbReference type="Google" id="ProtNLM"/>
    </source>
</evidence>
<organism evidence="2 3">
    <name type="scientific">Listeria welshimeri</name>
    <dbReference type="NCBI Taxonomy" id="1643"/>
    <lineage>
        <taxon>Bacteria</taxon>
        <taxon>Bacillati</taxon>
        <taxon>Bacillota</taxon>
        <taxon>Bacilli</taxon>
        <taxon>Bacillales</taxon>
        <taxon>Listeriaceae</taxon>
        <taxon>Listeria</taxon>
    </lineage>
</organism>
<dbReference type="EMBL" id="NYPG01000002">
    <property type="protein sequence ID" value="PDK41950.1"/>
    <property type="molecule type" value="Genomic_DNA"/>
</dbReference>
<protein>
    <recommendedName>
        <fullName evidence="4">GHKL domain-containing protein</fullName>
    </recommendedName>
</protein>
<dbReference type="RefSeq" id="WP_097349953.1">
    <property type="nucleotide sequence ID" value="NZ_JAERVU010000001.1"/>
</dbReference>
<keyword evidence="1" id="KW-0472">Membrane</keyword>